<evidence type="ECO:0000256" key="1">
    <source>
        <dbReference type="SAM" id="Phobius"/>
    </source>
</evidence>
<keyword evidence="3" id="KW-1185">Reference proteome</keyword>
<evidence type="ECO:0000313" key="3">
    <source>
        <dbReference type="Proteomes" id="UP001062165"/>
    </source>
</evidence>
<name>A0ABY6D0J1_9BACT</name>
<reference evidence="2" key="1">
    <citation type="submission" date="2022-10" db="EMBL/GenBank/DDBJ databases">
        <title>Comparative genomics and taxonomic characterization of three novel marine species of genus Reichenbachiella exhibiting antioxidant and polysaccharide degradation activities.</title>
        <authorList>
            <person name="Muhammad N."/>
            <person name="Lee Y.-J."/>
            <person name="Ko J."/>
            <person name="Kim S.-G."/>
        </authorList>
    </citation>
    <scope>NUCLEOTIDE SEQUENCE</scope>
    <source>
        <strain evidence="2">Wsw4-B4</strain>
    </source>
</reference>
<gene>
    <name evidence="2" type="ORF">N7E81_17845</name>
</gene>
<sequence>MKHTHKKRKGILSKLFAGATAGVTVGLATYLYFKNGKIQIDPVDDQIVSEDIDTKVNLFV</sequence>
<keyword evidence="1" id="KW-0812">Transmembrane</keyword>
<organism evidence="2 3">
    <name type="scientific">Reichenbachiella carrageenanivorans</name>
    <dbReference type="NCBI Taxonomy" id="2979869"/>
    <lineage>
        <taxon>Bacteria</taxon>
        <taxon>Pseudomonadati</taxon>
        <taxon>Bacteroidota</taxon>
        <taxon>Cytophagia</taxon>
        <taxon>Cytophagales</taxon>
        <taxon>Reichenbachiellaceae</taxon>
        <taxon>Reichenbachiella</taxon>
    </lineage>
</organism>
<accession>A0ABY6D0J1</accession>
<evidence type="ECO:0000313" key="2">
    <source>
        <dbReference type="EMBL" id="UXX79219.1"/>
    </source>
</evidence>
<keyword evidence="1" id="KW-1133">Transmembrane helix</keyword>
<feature type="transmembrane region" description="Helical" evidence="1">
    <location>
        <begin position="12"/>
        <end position="33"/>
    </location>
</feature>
<dbReference type="Proteomes" id="UP001062165">
    <property type="component" value="Chromosome"/>
</dbReference>
<keyword evidence="1" id="KW-0472">Membrane</keyword>
<dbReference type="EMBL" id="CP106735">
    <property type="protein sequence ID" value="UXX79219.1"/>
    <property type="molecule type" value="Genomic_DNA"/>
</dbReference>
<dbReference type="RefSeq" id="WP_263050962.1">
    <property type="nucleotide sequence ID" value="NZ_CP106735.1"/>
</dbReference>
<proteinExistence type="predicted"/>
<protein>
    <submittedName>
        <fullName evidence="2">Uncharacterized protein</fullName>
    </submittedName>
</protein>